<dbReference type="Proteomes" id="UP000626109">
    <property type="component" value="Unassembled WGS sequence"/>
</dbReference>
<proteinExistence type="predicted"/>
<sequence length="164" mass="17272">MVDLAIAVSEASWSTYLGPGPACLCLRRGGAHTTGLPLLLLLLPLLSQPLPVSQMLLRPLPDYHKLHRPGNPATAEFTGAYSISATDHGGPVFQQRPRCWHTAALPHGCCCLGSCFRLHRCHALSNDAGFVCGGQGAALASAHRALPGTGSDETSASFTDCLSW</sequence>
<organism evidence="1 2">
    <name type="scientific">Polarella glacialis</name>
    <name type="common">Dinoflagellate</name>
    <dbReference type="NCBI Taxonomy" id="89957"/>
    <lineage>
        <taxon>Eukaryota</taxon>
        <taxon>Sar</taxon>
        <taxon>Alveolata</taxon>
        <taxon>Dinophyceae</taxon>
        <taxon>Suessiales</taxon>
        <taxon>Suessiaceae</taxon>
        <taxon>Polarella</taxon>
    </lineage>
</organism>
<protein>
    <submittedName>
        <fullName evidence="1">Uncharacterized protein</fullName>
    </submittedName>
</protein>
<comment type="caution">
    <text evidence="1">The sequence shown here is derived from an EMBL/GenBank/DDBJ whole genome shotgun (WGS) entry which is preliminary data.</text>
</comment>
<accession>A0A813I1M7</accession>
<reference evidence="1" key="1">
    <citation type="submission" date="2021-02" db="EMBL/GenBank/DDBJ databases">
        <authorList>
            <person name="Dougan E. K."/>
            <person name="Rhodes N."/>
            <person name="Thang M."/>
            <person name="Chan C."/>
        </authorList>
    </citation>
    <scope>NUCLEOTIDE SEQUENCE</scope>
</reference>
<evidence type="ECO:0000313" key="1">
    <source>
        <dbReference type="EMBL" id="CAE8645541.1"/>
    </source>
</evidence>
<dbReference type="EMBL" id="CAJNNW010003607">
    <property type="protein sequence ID" value="CAE8645541.1"/>
    <property type="molecule type" value="Genomic_DNA"/>
</dbReference>
<name>A0A813I1M7_POLGL</name>
<gene>
    <name evidence="1" type="ORF">PGLA2088_LOCUS3989</name>
</gene>
<evidence type="ECO:0000313" key="2">
    <source>
        <dbReference type="Proteomes" id="UP000626109"/>
    </source>
</evidence>
<dbReference type="AlphaFoldDB" id="A0A813I1M7"/>